<proteinExistence type="predicted"/>
<dbReference type="AlphaFoldDB" id="A0A0B7FNY8"/>
<dbReference type="Gene3D" id="2.170.270.10">
    <property type="entry name" value="SET domain"/>
    <property type="match status" value="1"/>
</dbReference>
<sequence>MLTSLTSNLTLNHSHDHARSIFHNLPQTSNMSILPRESLLEYPNLCTVNSQPGFFMSGLQSLATFEPGQLITHLTGLTKSPEKTWSSVQCGVEDHIELNSVFVFMNHSCAPTAIIDLGSPNRSEWHIRALQKINPGDELTFFYPSTEWDSPQPFDCRCQAQNCIGYYRGSKYLSRQEVENRGYISPWVLHLMHERDASGLEQILRVGV</sequence>
<feature type="domain" description="SET" evidence="1">
    <location>
        <begin position="43"/>
        <end position="144"/>
    </location>
</feature>
<dbReference type="Pfam" id="PF00856">
    <property type="entry name" value="SET"/>
    <property type="match status" value="1"/>
</dbReference>
<organism evidence="2 3">
    <name type="scientific">Thanatephorus cucumeris (strain AG1-IB / isolate 7/3/14)</name>
    <name type="common">Lettuce bottom rot fungus</name>
    <name type="synonym">Rhizoctonia solani</name>
    <dbReference type="NCBI Taxonomy" id="1108050"/>
    <lineage>
        <taxon>Eukaryota</taxon>
        <taxon>Fungi</taxon>
        <taxon>Dikarya</taxon>
        <taxon>Basidiomycota</taxon>
        <taxon>Agaricomycotina</taxon>
        <taxon>Agaricomycetes</taxon>
        <taxon>Cantharellales</taxon>
        <taxon>Ceratobasidiaceae</taxon>
        <taxon>Rhizoctonia</taxon>
        <taxon>Rhizoctonia solani AG-1</taxon>
    </lineage>
</organism>
<dbReference type="OrthoDB" id="5984008at2759"/>
<dbReference type="STRING" id="1108050.A0A0B7FNY8"/>
<evidence type="ECO:0000313" key="2">
    <source>
        <dbReference type="EMBL" id="CEL58609.1"/>
    </source>
</evidence>
<dbReference type="PANTHER" id="PTHR12350">
    <property type="entry name" value="HISTONE-LYSINE N-METHYLTRANSFERASE-RELATED"/>
    <property type="match status" value="1"/>
</dbReference>
<dbReference type="EMBL" id="LN679131">
    <property type="protein sequence ID" value="CEL58609.1"/>
    <property type="molecule type" value="Genomic_DNA"/>
</dbReference>
<dbReference type="Proteomes" id="UP000059188">
    <property type="component" value="Unassembled WGS sequence"/>
</dbReference>
<accession>A0A0B7FNY8</accession>
<gene>
    <name evidence="2" type="ORF">RSOLAG1IB_08685</name>
</gene>
<dbReference type="InterPro" id="IPR046341">
    <property type="entry name" value="SET_dom_sf"/>
</dbReference>
<dbReference type="PROSITE" id="PS50280">
    <property type="entry name" value="SET"/>
    <property type="match status" value="1"/>
</dbReference>
<protein>
    <recommendedName>
        <fullName evidence="1">SET domain-containing protein</fullName>
    </recommendedName>
</protein>
<name>A0A0B7FNY8_THACB</name>
<evidence type="ECO:0000313" key="3">
    <source>
        <dbReference type="Proteomes" id="UP000059188"/>
    </source>
</evidence>
<dbReference type="PANTHER" id="PTHR12350:SF19">
    <property type="entry name" value="SET DOMAIN-CONTAINING PROTEIN"/>
    <property type="match status" value="1"/>
</dbReference>
<dbReference type="InterPro" id="IPR053201">
    <property type="entry name" value="Flavunoidine_N-MTase"/>
</dbReference>
<evidence type="ECO:0000259" key="1">
    <source>
        <dbReference type="PROSITE" id="PS50280"/>
    </source>
</evidence>
<reference evidence="2 3" key="1">
    <citation type="submission" date="2014-11" db="EMBL/GenBank/DDBJ databases">
        <authorList>
            <person name="Wibberg Daniel"/>
        </authorList>
    </citation>
    <scope>NUCLEOTIDE SEQUENCE [LARGE SCALE GENOMIC DNA]</scope>
    <source>
        <strain evidence="2">Rhizoctonia solani AG1-IB 7/3/14</strain>
    </source>
</reference>
<dbReference type="InterPro" id="IPR001214">
    <property type="entry name" value="SET_dom"/>
</dbReference>
<dbReference type="SUPFAM" id="SSF82199">
    <property type="entry name" value="SET domain"/>
    <property type="match status" value="1"/>
</dbReference>
<keyword evidence="3" id="KW-1185">Reference proteome</keyword>